<sequence length="495" mass="54640">MAHKVACPKIIRSLRSFAKPHYFAAHSSITAVSPLHLDHILPPPTKTTANLRDGAPSQSAILNLDDVKELFSSVPTAMLVRSAINLHAAAIEPMVDLGMWVMNSKLMHTPLLRQVTVGTIKHTFYDHFCAGFGPAEAARTAAKIWDSGLKGMLVYALEHASDNESCDRNLEGFLQTVESAKLLPTSSVSFVVVKITAICPPGLLKRVSDLLRWEYKNDSFQLPWKLNSLPIFADSSPFYHTPRKPDPLTPEEETDLHLARQRLLKICQNCIEANVPLTIDAEDTSVQPGIDYFTYSAALMYNVGDNPIIYGTIQTYLKDAKERLIKSASSAEKMGVPMGFKLVRGAYMSSERQLASSLGVESPIHNTIDQTHACFNDCTSFMLEKIAGGSGAVVLATHNMDSGNKAAVKARDLGIREGNQKLQFAQLYGMADGLSFGLKNAGFQVSKYMPFGPVELVMPYLLRRAEENRGLLSTSAFDRYLMRKELMRRLKAAIM</sequence>
<comment type="caution">
    <text evidence="1">The sequence shown here is derived from an EMBL/GenBank/DDBJ whole genome shotgun (WGS) entry which is preliminary data.</text>
</comment>
<keyword evidence="2" id="KW-1185">Reference proteome</keyword>
<name>A0ACB7Y3B8_9ERIC</name>
<evidence type="ECO:0000313" key="1">
    <source>
        <dbReference type="EMBL" id="KAH7847939.1"/>
    </source>
</evidence>
<organism evidence="1 2">
    <name type="scientific">Vaccinium darrowii</name>
    <dbReference type="NCBI Taxonomy" id="229202"/>
    <lineage>
        <taxon>Eukaryota</taxon>
        <taxon>Viridiplantae</taxon>
        <taxon>Streptophyta</taxon>
        <taxon>Embryophyta</taxon>
        <taxon>Tracheophyta</taxon>
        <taxon>Spermatophyta</taxon>
        <taxon>Magnoliopsida</taxon>
        <taxon>eudicotyledons</taxon>
        <taxon>Gunneridae</taxon>
        <taxon>Pentapetalae</taxon>
        <taxon>asterids</taxon>
        <taxon>Ericales</taxon>
        <taxon>Ericaceae</taxon>
        <taxon>Vaccinioideae</taxon>
        <taxon>Vaccinieae</taxon>
        <taxon>Vaccinium</taxon>
    </lineage>
</organism>
<dbReference type="Proteomes" id="UP000828048">
    <property type="component" value="Chromosome 5"/>
</dbReference>
<evidence type="ECO:0000313" key="2">
    <source>
        <dbReference type="Proteomes" id="UP000828048"/>
    </source>
</evidence>
<proteinExistence type="predicted"/>
<reference evidence="1 2" key="1">
    <citation type="journal article" date="2021" name="Hortic Res">
        <title>High-quality reference genome and annotation aids understanding of berry development for evergreen blueberry (Vaccinium darrowii).</title>
        <authorList>
            <person name="Yu J."/>
            <person name="Hulse-Kemp A.M."/>
            <person name="Babiker E."/>
            <person name="Staton M."/>
        </authorList>
    </citation>
    <scope>NUCLEOTIDE SEQUENCE [LARGE SCALE GENOMIC DNA]</scope>
    <source>
        <strain evidence="2">cv. NJ 8807/NJ 8810</strain>
        <tissue evidence="1">Young leaf</tissue>
    </source>
</reference>
<protein>
    <submittedName>
        <fullName evidence="1">Uncharacterized protein</fullName>
    </submittedName>
</protein>
<dbReference type="EMBL" id="CM037155">
    <property type="protein sequence ID" value="KAH7847939.1"/>
    <property type="molecule type" value="Genomic_DNA"/>
</dbReference>
<gene>
    <name evidence="1" type="ORF">Vadar_031866</name>
</gene>
<accession>A0ACB7Y3B8</accession>